<evidence type="ECO:0000313" key="8">
    <source>
        <dbReference type="EMBL" id="SHL41529.1"/>
    </source>
</evidence>
<dbReference type="AlphaFoldDB" id="A0A1M7AGB9"/>
<feature type="transmembrane region" description="Helical" evidence="6">
    <location>
        <begin position="6"/>
        <end position="24"/>
    </location>
</feature>
<sequence>MTLVTWVDWVFVAILALAVAAGFVRGLVREALGLATWIVALLAARIFSEPVADFLAGWIDNADGRLIVAFVAIIIATILVGGILIRMIQAAIEWAGAGFLNRMTGAMFGGAKAVAALTLVTLLIGFTPLVQLTAWQDAAVRPWFEQSRDWALGHLDSFEGGMLALPEALRKQPADGEVSSEAGQVEQVQQQSATPETALPPEQQPLPQTESAVEQPSSSPQIPGVDDGAATSDS</sequence>
<gene>
    <name evidence="7" type="ORF">HCU01_03540</name>
    <name evidence="8" type="ORF">SAMN05660971_00493</name>
</gene>
<feature type="compositionally biased region" description="Polar residues" evidence="5">
    <location>
        <begin position="211"/>
        <end position="221"/>
    </location>
</feature>
<feature type="compositionally biased region" description="Low complexity" evidence="5">
    <location>
        <begin position="194"/>
        <end position="210"/>
    </location>
</feature>
<dbReference type="EMBL" id="BJXU01000012">
    <property type="protein sequence ID" value="GEN22405.1"/>
    <property type="molecule type" value="Genomic_DNA"/>
</dbReference>
<dbReference type="Pfam" id="PF02674">
    <property type="entry name" value="Colicin_V"/>
    <property type="match status" value="1"/>
</dbReference>
<reference evidence="7 10" key="2">
    <citation type="submission" date="2019-07" db="EMBL/GenBank/DDBJ databases">
        <title>Whole genome shotgun sequence of Halomonas cupida NBRC 102219.</title>
        <authorList>
            <person name="Hosoyama A."/>
            <person name="Uohara A."/>
            <person name="Ohji S."/>
            <person name="Ichikawa N."/>
        </authorList>
    </citation>
    <scope>NUCLEOTIDE SEQUENCE [LARGE SCALE GENOMIC DNA]</scope>
    <source>
        <strain evidence="7 10">NBRC 102219</strain>
    </source>
</reference>
<evidence type="ECO:0000313" key="7">
    <source>
        <dbReference type="EMBL" id="GEN22405.1"/>
    </source>
</evidence>
<keyword evidence="2 6" id="KW-0812">Transmembrane</keyword>
<feature type="region of interest" description="Disordered" evidence="5">
    <location>
        <begin position="170"/>
        <end position="234"/>
    </location>
</feature>
<evidence type="ECO:0000256" key="6">
    <source>
        <dbReference type="SAM" id="Phobius"/>
    </source>
</evidence>
<dbReference type="PANTHER" id="PTHR36926:SF1">
    <property type="entry name" value="COLICIN V PRODUCTION PROTEIN"/>
    <property type="match status" value="1"/>
</dbReference>
<dbReference type="Proteomes" id="UP000184123">
    <property type="component" value="Unassembled WGS sequence"/>
</dbReference>
<organism evidence="8 9">
    <name type="scientific">Halomonas cupida</name>
    <dbReference type="NCBI Taxonomy" id="44933"/>
    <lineage>
        <taxon>Bacteria</taxon>
        <taxon>Pseudomonadati</taxon>
        <taxon>Pseudomonadota</taxon>
        <taxon>Gammaproteobacteria</taxon>
        <taxon>Oceanospirillales</taxon>
        <taxon>Halomonadaceae</taxon>
        <taxon>Halomonas</taxon>
    </lineage>
</organism>
<name>A0A1M7AGB9_9GAMM</name>
<dbReference type="InterPro" id="IPR052719">
    <property type="entry name" value="CvpA-like"/>
</dbReference>
<evidence type="ECO:0000256" key="4">
    <source>
        <dbReference type="ARBA" id="ARBA00023136"/>
    </source>
</evidence>
<evidence type="ECO:0000256" key="2">
    <source>
        <dbReference type="ARBA" id="ARBA00022692"/>
    </source>
</evidence>
<keyword evidence="10" id="KW-1185">Reference proteome</keyword>
<accession>A0A1M7AGB9</accession>
<proteinExistence type="predicted"/>
<evidence type="ECO:0000256" key="5">
    <source>
        <dbReference type="SAM" id="MobiDB-lite"/>
    </source>
</evidence>
<dbReference type="EMBL" id="FRCA01000001">
    <property type="protein sequence ID" value="SHL41529.1"/>
    <property type="molecule type" value="Genomic_DNA"/>
</dbReference>
<dbReference type="GO" id="GO:0016020">
    <property type="term" value="C:membrane"/>
    <property type="evidence" value="ECO:0007669"/>
    <property type="project" value="UniProtKB-SubCell"/>
</dbReference>
<reference evidence="8 9" key="1">
    <citation type="submission" date="2016-11" db="EMBL/GenBank/DDBJ databases">
        <authorList>
            <person name="Jaros S."/>
            <person name="Januszkiewicz K."/>
            <person name="Wedrychowicz H."/>
        </authorList>
    </citation>
    <scope>NUCLEOTIDE SEQUENCE [LARGE SCALE GENOMIC DNA]</scope>
    <source>
        <strain evidence="8 9">DSM 4740</strain>
    </source>
</reference>
<protein>
    <submittedName>
        <fullName evidence="8">Membrane protein required for colicin V production</fullName>
    </submittedName>
</protein>
<evidence type="ECO:0000256" key="3">
    <source>
        <dbReference type="ARBA" id="ARBA00022989"/>
    </source>
</evidence>
<dbReference type="Proteomes" id="UP000321726">
    <property type="component" value="Unassembled WGS sequence"/>
</dbReference>
<evidence type="ECO:0000256" key="1">
    <source>
        <dbReference type="ARBA" id="ARBA00004141"/>
    </source>
</evidence>
<comment type="subcellular location">
    <subcellularLocation>
        <location evidence="1">Membrane</location>
        <topology evidence="1">Multi-pass membrane protein</topology>
    </subcellularLocation>
</comment>
<dbReference type="InterPro" id="IPR003825">
    <property type="entry name" value="Colicin-V_CvpA"/>
</dbReference>
<feature type="transmembrane region" description="Helical" evidence="6">
    <location>
        <begin position="67"/>
        <end position="85"/>
    </location>
</feature>
<dbReference type="PANTHER" id="PTHR36926">
    <property type="entry name" value="COLICIN V PRODUCTION PROTEIN"/>
    <property type="match status" value="1"/>
</dbReference>
<evidence type="ECO:0000313" key="9">
    <source>
        <dbReference type="Proteomes" id="UP000184123"/>
    </source>
</evidence>
<feature type="transmembrane region" description="Helical" evidence="6">
    <location>
        <begin position="106"/>
        <end position="126"/>
    </location>
</feature>
<dbReference type="STRING" id="44933.SAMN05660971_00493"/>
<feature type="transmembrane region" description="Helical" evidence="6">
    <location>
        <begin position="31"/>
        <end position="47"/>
    </location>
</feature>
<keyword evidence="3 6" id="KW-1133">Transmembrane helix</keyword>
<dbReference type="RefSeq" id="WP_073433416.1">
    <property type="nucleotide sequence ID" value="NZ_BJXU01000012.1"/>
</dbReference>
<dbReference type="GO" id="GO:0009403">
    <property type="term" value="P:toxin biosynthetic process"/>
    <property type="evidence" value="ECO:0007669"/>
    <property type="project" value="InterPro"/>
</dbReference>
<evidence type="ECO:0000313" key="10">
    <source>
        <dbReference type="Proteomes" id="UP000321726"/>
    </source>
</evidence>
<keyword evidence="4 6" id="KW-0472">Membrane</keyword>